<feature type="chain" id="PRO_5037455784" evidence="2">
    <location>
        <begin position="22"/>
        <end position="230"/>
    </location>
</feature>
<organism evidence="3 4">
    <name type="scientific">Patiria miniata</name>
    <name type="common">Bat star</name>
    <name type="synonym">Asterina miniata</name>
    <dbReference type="NCBI Taxonomy" id="46514"/>
    <lineage>
        <taxon>Eukaryota</taxon>
        <taxon>Metazoa</taxon>
        <taxon>Echinodermata</taxon>
        <taxon>Eleutherozoa</taxon>
        <taxon>Asterozoa</taxon>
        <taxon>Asteroidea</taxon>
        <taxon>Valvatacea</taxon>
        <taxon>Valvatida</taxon>
        <taxon>Asterinidae</taxon>
        <taxon>Patiria</taxon>
    </lineage>
</organism>
<sequence length="230" mass="25508">MACRVASIVVVAVFLLVQAVAEEPKPCCWISQMYGACMVQEDKELEDGTIVVEDTLAEFAYDKTFSAKAFIFTETFENGTQLIARIVELSDLGIAYFIQDNQGQTKCSKKRIPARFKPNCVPEAARFWSNATLGDHALNGNIWERNKFEDGLLTNTTYLMAADYCVPLSVNHVVYNLNPSPPESGCHDAVHGEEAETTSDDGDALPSGHTHVISKLGNVRYIKPRMSFLY</sequence>
<evidence type="ECO:0000313" key="4">
    <source>
        <dbReference type="Proteomes" id="UP000887568"/>
    </source>
</evidence>
<feature type="signal peptide" evidence="2">
    <location>
        <begin position="1"/>
        <end position="21"/>
    </location>
</feature>
<dbReference type="InterPro" id="IPR001299">
    <property type="entry name" value="Ependymin"/>
</dbReference>
<dbReference type="GO" id="GO:0007160">
    <property type="term" value="P:cell-matrix adhesion"/>
    <property type="evidence" value="ECO:0007669"/>
    <property type="project" value="InterPro"/>
</dbReference>
<keyword evidence="4" id="KW-1185">Reference proteome</keyword>
<feature type="region of interest" description="Disordered" evidence="1">
    <location>
        <begin position="184"/>
        <end position="207"/>
    </location>
</feature>
<dbReference type="GO" id="GO:0005576">
    <property type="term" value="C:extracellular region"/>
    <property type="evidence" value="ECO:0007669"/>
    <property type="project" value="InterPro"/>
</dbReference>
<dbReference type="AlphaFoldDB" id="A0A914AXI6"/>
<dbReference type="RefSeq" id="XP_038068234.1">
    <property type="nucleotide sequence ID" value="XM_038212306.1"/>
</dbReference>
<dbReference type="PANTHER" id="PTHR10697:SF1">
    <property type="entry name" value="MAMMALIAN EPENDYMIN-RELATED PROTEIN 1"/>
    <property type="match status" value="1"/>
</dbReference>
<evidence type="ECO:0000256" key="1">
    <source>
        <dbReference type="SAM" id="MobiDB-lite"/>
    </source>
</evidence>
<evidence type="ECO:0000313" key="3">
    <source>
        <dbReference type="EnsemblMetazoa" id="XP_038068234.1"/>
    </source>
</evidence>
<dbReference type="GO" id="GO:0005764">
    <property type="term" value="C:lysosome"/>
    <property type="evidence" value="ECO:0007669"/>
    <property type="project" value="TreeGrafter"/>
</dbReference>
<name>A0A914AXI6_PATMI</name>
<dbReference type="PANTHER" id="PTHR10697">
    <property type="entry name" value="MAMMALIAN EPENDYMIN-RELATED PROTEIN 1"/>
    <property type="match status" value="1"/>
</dbReference>
<dbReference type="GeneID" id="119737743"/>
<dbReference type="EnsemblMetazoa" id="XM_038212306.1">
    <property type="protein sequence ID" value="XP_038068234.1"/>
    <property type="gene ID" value="LOC119737743"/>
</dbReference>
<feature type="compositionally biased region" description="Basic and acidic residues" evidence="1">
    <location>
        <begin position="185"/>
        <end position="194"/>
    </location>
</feature>
<evidence type="ECO:0000256" key="2">
    <source>
        <dbReference type="SAM" id="SignalP"/>
    </source>
</evidence>
<proteinExistence type="predicted"/>
<dbReference type="GO" id="GO:0005509">
    <property type="term" value="F:calcium ion binding"/>
    <property type="evidence" value="ECO:0007669"/>
    <property type="project" value="InterPro"/>
</dbReference>
<keyword evidence="2" id="KW-0732">Signal</keyword>
<dbReference type="OrthoDB" id="10109952at2759"/>
<accession>A0A914AXI6</accession>
<protein>
    <submittedName>
        <fullName evidence="3">Uncharacterized protein</fullName>
    </submittedName>
</protein>
<reference evidence="3" key="1">
    <citation type="submission" date="2022-11" db="UniProtKB">
        <authorList>
            <consortium name="EnsemblMetazoa"/>
        </authorList>
    </citation>
    <scope>IDENTIFICATION</scope>
</reference>
<dbReference type="Proteomes" id="UP000887568">
    <property type="component" value="Unplaced"/>
</dbReference>